<dbReference type="PANTHER" id="PTHR45339:SF5">
    <property type="entry name" value="HISTIDINE KINASE"/>
    <property type="match status" value="1"/>
</dbReference>
<dbReference type="PROSITE" id="PS50894">
    <property type="entry name" value="HPT"/>
    <property type="match status" value="1"/>
</dbReference>
<accession>A0A418W3L0</accession>
<evidence type="ECO:0000256" key="10">
    <source>
        <dbReference type="ARBA" id="ARBA00068150"/>
    </source>
</evidence>
<feature type="modified residue" description="Phosphohistidine" evidence="11">
    <location>
        <position position="954"/>
    </location>
</feature>
<dbReference type="PROSITE" id="PS50110">
    <property type="entry name" value="RESPONSE_REGULATORY"/>
    <property type="match status" value="2"/>
</dbReference>
<feature type="domain" description="PAS" evidence="17">
    <location>
        <begin position="188"/>
        <end position="261"/>
    </location>
</feature>
<evidence type="ECO:0000256" key="12">
    <source>
        <dbReference type="PROSITE-ProRule" id="PRU00169"/>
    </source>
</evidence>
<keyword evidence="7" id="KW-0067">ATP-binding</keyword>
<keyword evidence="21" id="KW-1185">Reference proteome</keyword>
<dbReference type="SMART" id="SM00387">
    <property type="entry name" value="HATPase_c"/>
    <property type="match status" value="1"/>
</dbReference>
<dbReference type="SUPFAM" id="SSF55874">
    <property type="entry name" value="ATPase domain of HSP90 chaperone/DNA topoisomerase II/histidine kinase"/>
    <property type="match status" value="1"/>
</dbReference>
<dbReference type="SMART" id="SM00388">
    <property type="entry name" value="HisKA"/>
    <property type="match status" value="1"/>
</dbReference>
<dbReference type="Pfam" id="PF00512">
    <property type="entry name" value="HisKA"/>
    <property type="match status" value="1"/>
</dbReference>
<evidence type="ECO:0000256" key="9">
    <source>
        <dbReference type="ARBA" id="ARBA00064003"/>
    </source>
</evidence>
<dbReference type="SUPFAM" id="SSF52172">
    <property type="entry name" value="CheY-like"/>
    <property type="match status" value="2"/>
</dbReference>
<dbReference type="InterPro" id="IPR001789">
    <property type="entry name" value="Sig_transdc_resp-reg_receiver"/>
</dbReference>
<dbReference type="OrthoDB" id="7326651at2"/>
<dbReference type="Gene3D" id="1.20.120.160">
    <property type="entry name" value="HPT domain"/>
    <property type="match status" value="1"/>
</dbReference>
<evidence type="ECO:0000259" key="19">
    <source>
        <dbReference type="PROSITE" id="PS50894"/>
    </source>
</evidence>
<comment type="caution">
    <text evidence="20">The sequence shown here is derived from an EMBL/GenBank/DDBJ whole genome shotgun (WGS) entry which is preliminary data.</text>
</comment>
<dbReference type="NCBIfam" id="TIGR00229">
    <property type="entry name" value="sensory_box"/>
    <property type="match status" value="1"/>
</dbReference>
<sequence>MSMGALADRSFDDDDILFADEDESGHGGAGPAADAPPPWTILVVDDETDVHLMTSLLLADVAFQKRSLDLISAHTAADARLILENRPDVAVILLDVVMEEDDSGLKLVRWIRDDLGNRDVRIILRTGQPGQAPQRDVIVDYDINDYKPKADLSAESLFTAVIAALRAFDQIQSIETRVAERTRELHESREQISAVLEASPIGVCAYDESGIIVLTNHRLVTLLGIAKERLIGASIGELFAPMDDRQDEQRWLFYRRQIRDAEVKLCRADGSTFWALMTVDPAIVDGQEVFLSWIYDITRRKLAERQMENAKEQAEQATKAKSAFLATMSHEIRTPMNGVLGMLGLLERTDLDAHQLDTVATMRESATSLLRIIDDILDFSKIEAGKMDVERVVVSIPALVEGVAETLAPSARAKGLALLTYVDPTIPAALLGDPVRLRQILFNLGGNAIKFTESGRIVVRVALSGLSQDSAALRIEVIDTGIGIPDAARRRLFQPFTQAESSTTRRFGGTGLGLSISRRLAALMDGEIGVDSAPGSGSTFWLTLTLDRAEASPLPGEPLASLGSVSAAEVDLRGLTVLLGVPDDTERSFLSCYLEAEGARVLPAGNPQELATQARIAREAGCPTSVVAVDEALHVPAAACAPEEFGRRSGEACPPIVLLLHGAGGDRRSDNAVPLGRPIRRLPLLRAVAAAAGRAPAPALDTPLPPVGNPSPEDSLPRPQPAPARASSAPQPPDLDQALAQGRLILVAEDNPVNRKVLLMQLHALGYAAEMTAGGAEALAAWHGPRRYALLLTDVQMPEIDGFELTRRIRSAEQEGRGPADAGRLPIIAITANAAPGEVASYRAANMDDVLSKPLDLSQLAATLARWMPSAEQGEEAKLPALRSPARDESTAPTPTPEPDAPIDLTSLRDLCGGDAAMLAELLNDFLSISRTIVTALDAAVAGQDLAGVRACAHNLKGSSRNAGAKALAAAALRLEQAATDSADWSNLCALADQLRAAFTSLEQHLAQS</sequence>
<evidence type="ECO:0000259" key="15">
    <source>
        <dbReference type="PROSITE" id="PS50109"/>
    </source>
</evidence>
<feature type="domain" description="Response regulatory" evidence="16">
    <location>
        <begin position="744"/>
        <end position="868"/>
    </location>
</feature>
<dbReference type="Gene3D" id="3.30.565.10">
    <property type="entry name" value="Histidine kinase-like ATPase, C-terminal domain"/>
    <property type="match status" value="1"/>
</dbReference>
<evidence type="ECO:0000259" key="18">
    <source>
        <dbReference type="PROSITE" id="PS50113"/>
    </source>
</evidence>
<dbReference type="SUPFAM" id="SSF47384">
    <property type="entry name" value="Homodimeric domain of signal transducing histidine kinase"/>
    <property type="match status" value="1"/>
</dbReference>
<dbReference type="SMART" id="SM00091">
    <property type="entry name" value="PAS"/>
    <property type="match status" value="1"/>
</dbReference>
<comment type="catalytic activity">
    <reaction evidence="1">
        <text>ATP + protein L-histidine = ADP + protein N-phospho-L-histidine.</text>
        <dbReference type="EC" id="2.7.13.3"/>
    </reaction>
</comment>
<evidence type="ECO:0000256" key="7">
    <source>
        <dbReference type="ARBA" id="ARBA00022840"/>
    </source>
</evidence>
<feature type="domain" description="HPt" evidence="19">
    <location>
        <begin position="915"/>
        <end position="1009"/>
    </location>
</feature>
<evidence type="ECO:0000256" key="2">
    <source>
        <dbReference type="ARBA" id="ARBA00012438"/>
    </source>
</evidence>
<dbReference type="SUPFAM" id="SSF47226">
    <property type="entry name" value="Histidine-containing phosphotransfer domain, HPT domain"/>
    <property type="match status" value="1"/>
</dbReference>
<dbReference type="Pfam" id="PF00989">
    <property type="entry name" value="PAS"/>
    <property type="match status" value="1"/>
</dbReference>
<feature type="domain" description="Response regulatory" evidence="16">
    <location>
        <begin position="40"/>
        <end position="164"/>
    </location>
</feature>
<dbReference type="CDD" id="cd17546">
    <property type="entry name" value="REC_hyHK_CKI1_RcsC-like"/>
    <property type="match status" value="1"/>
</dbReference>
<evidence type="ECO:0000256" key="11">
    <source>
        <dbReference type="PROSITE-ProRule" id="PRU00110"/>
    </source>
</evidence>
<keyword evidence="5" id="KW-0547">Nucleotide-binding</keyword>
<dbReference type="RefSeq" id="WP_119830255.1">
    <property type="nucleotide sequence ID" value="NZ_QYUL01000001.1"/>
</dbReference>
<feature type="modified residue" description="4-aspartylphosphate" evidence="12">
    <location>
        <position position="794"/>
    </location>
</feature>
<dbReference type="SUPFAM" id="SSF55785">
    <property type="entry name" value="PYP-like sensor domain (PAS domain)"/>
    <property type="match status" value="1"/>
</dbReference>
<dbReference type="Pfam" id="PF01627">
    <property type="entry name" value="Hpt"/>
    <property type="match status" value="1"/>
</dbReference>
<dbReference type="InterPro" id="IPR036097">
    <property type="entry name" value="HisK_dim/P_sf"/>
</dbReference>
<dbReference type="CDD" id="cd16922">
    <property type="entry name" value="HATPase_EvgS-ArcB-TorS-like"/>
    <property type="match status" value="1"/>
</dbReference>
<dbReference type="PANTHER" id="PTHR45339">
    <property type="entry name" value="HYBRID SIGNAL TRANSDUCTION HISTIDINE KINASE J"/>
    <property type="match status" value="1"/>
</dbReference>
<dbReference type="EC" id="2.7.13.3" evidence="2"/>
<dbReference type="InterPro" id="IPR035965">
    <property type="entry name" value="PAS-like_dom_sf"/>
</dbReference>
<dbReference type="PROSITE" id="PS50113">
    <property type="entry name" value="PAC"/>
    <property type="match status" value="1"/>
</dbReference>
<dbReference type="Pfam" id="PF02518">
    <property type="entry name" value="HATPase_c"/>
    <property type="match status" value="1"/>
</dbReference>
<dbReference type="InterPro" id="IPR008207">
    <property type="entry name" value="Sig_transdc_His_kin_Hpt_dom"/>
</dbReference>
<dbReference type="GO" id="GO:0006355">
    <property type="term" value="P:regulation of DNA-templated transcription"/>
    <property type="evidence" value="ECO:0007669"/>
    <property type="project" value="InterPro"/>
</dbReference>
<dbReference type="EMBL" id="QYUL01000001">
    <property type="protein sequence ID" value="RJF84610.1"/>
    <property type="molecule type" value="Genomic_DNA"/>
</dbReference>
<dbReference type="GO" id="GO:0005524">
    <property type="term" value="F:ATP binding"/>
    <property type="evidence" value="ECO:0007669"/>
    <property type="project" value="UniProtKB-KW"/>
</dbReference>
<dbReference type="InterPro" id="IPR011006">
    <property type="entry name" value="CheY-like_superfamily"/>
</dbReference>
<evidence type="ECO:0000256" key="1">
    <source>
        <dbReference type="ARBA" id="ARBA00000085"/>
    </source>
</evidence>
<dbReference type="GO" id="GO:0000155">
    <property type="term" value="F:phosphorelay sensor kinase activity"/>
    <property type="evidence" value="ECO:0007669"/>
    <property type="project" value="InterPro"/>
</dbReference>
<dbReference type="InterPro" id="IPR003661">
    <property type="entry name" value="HisK_dim/P_dom"/>
</dbReference>
<dbReference type="Proteomes" id="UP000283458">
    <property type="component" value="Unassembled WGS sequence"/>
</dbReference>
<feature type="region of interest" description="Disordered" evidence="14">
    <location>
        <begin position="695"/>
        <end position="735"/>
    </location>
</feature>
<protein>
    <recommendedName>
        <fullName evidence="10">Sensory/regulatory protein RpfC</fullName>
        <ecNumber evidence="2">2.7.13.3</ecNumber>
    </recommendedName>
</protein>
<feature type="region of interest" description="Disordered" evidence="14">
    <location>
        <begin position="873"/>
        <end position="903"/>
    </location>
</feature>
<evidence type="ECO:0000259" key="16">
    <source>
        <dbReference type="PROSITE" id="PS50110"/>
    </source>
</evidence>
<dbReference type="Gene3D" id="1.10.287.130">
    <property type="match status" value="1"/>
</dbReference>
<dbReference type="FunFam" id="3.30.565.10:FF:000010">
    <property type="entry name" value="Sensor histidine kinase RcsC"/>
    <property type="match status" value="1"/>
</dbReference>
<dbReference type="Pfam" id="PF00072">
    <property type="entry name" value="Response_reg"/>
    <property type="match status" value="1"/>
</dbReference>
<evidence type="ECO:0000313" key="20">
    <source>
        <dbReference type="EMBL" id="RJF84610.1"/>
    </source>
</evidence>
<dbReference type="GO" id="GO:0005886">
    <property type="term" value="C:plasma membrane"/>
    <property type="evidence" value="ECO:0007669"/>
    <property type="project" value="UniProtKB-SubCell"/>
</dbReference>
<feature type="modified residue" description="4-aspartylphosphate" evidence="12">
    <location>
        <position position="95"/>
    </location>
</feature>
<keyword evidence="8" id="KW-0902">Two-component regulatory system</keyword>
<dbReference type="Gene3D" id="3.30.450.20">
    <property type="entry name" value="PAS domain"/>
    <property type="match status" value="1"/>
</dbReference>
<reference evidence="20 21" key="1">
    <citation type="submission" date="2018-09" db="EMBL/GenBank/DDBJ databases">
        <authorList>
            <person name="Zhu H."/>
        </authorList>
    </citation>
    <scope>NUCLEOTIDE SEQUENCE [LARGE SCALE GENOMIC DNA]</scope>
    <source>
        <strain evidence="20 21">K2W22B-5</strain>
    </source>
</reference>
<dbReference type="InterPro" id="IPR036641">
    <property type="entry name" value="HPT_dom_sf"/>
</dbReference>
<dbReference type="Gene3D" id="3.40.50.2300">
    <property type="match status" value="2"/>
</dbReference>
<feature type="domain" description="PAC" evidence="18">
    <location>
        <begin position="259"/>
        <end position="309"/>
    </location>
</feature>
<dbReference type="InterPro" id="IPR004358">
    <property type="entry name" value="Sig_transdc_His_kin-like_C"/>
</dbReference>
<proteinExistence type="predicted"/>
<keyword evidence="13" id="KW-0175">Coiled coil</keyword>
<evidence type="ECO:0000256" key="6">
    <source>
        <dbReference type="ARBA" id="ARBA00022777"/>
    </source>
</evidence>
<dbReference type="InterPro" id="IPR003594">
    <property type="entry name" value="HATPase_dom"/>
</dbReference>
<gene>
    <name evidence="20" type="ORF">D3877_08875</name>
</gene>
<keyword evidence="4" id="KW-0808">Transferase</keyword>
<dbReference type="CDD" id="cd00130">
    <property type="entry name" value="PAS"/>
    <property type="match status" value="1"/>
</dbReference>
<dbReference type="PROSITE" id="PS50112">
    <property type="entry name" value="PAS"/>
    <property type="match status" value="1"/>
</dbReference>
<evidence type="ECO:0000256" key="8">
    <source>
        <dbReference type="ARBA" id="ARBA00023012"/>
    </source>
</evidence>
<dbReference type="InterPro" id="IPR013767">
    <property type="entry name" value="PAS_fold"/>
</dbReference>
<name>A0A418W3L0_9PROT</name>
<dbReference type="InterPro" id="IPR000014">
    <property type="entry name" value="PAS"/>
</dbReference>
<evidence type="ECO:0000256" key="5">
    <source>
        <dbReference type="ARBA" id="ARBA00022741"/>
    </source>
</evidence>
<organism evidence="20 21">
    <name type="scientific">Azospirillum cavernae</name>
    <dbReference type="NCBI Taxonomy" id="2320860"/>
    <lineage>
        <taxon>Bacteria</taxon>
        <taxon>Pseudomonadati</taxon>
        <taxon>Pseudomonadota</taxon>
        <taxon>Alphaproteobacteria</taxon>
        <taxon>Rhodospirillales</taxon>
        <taxon>Azospirillaceae</taxon>
        <taxon>Azospirillum</taxon>
    </lineage>
</organism>
<dbReference type="SMART" id="SM00448">
    <property type="entry name" value="REC"/>
    <property type="match status" value="2"/>
</dbReference>
<dbReference type="InterPro" id="IPR005467">
    <property type="entry name" value="His_kinase_dom"/>
</dbReference>
<evidence type="ECO:0000256" key="13">
    <source>
        <dbReference type="SAM" id="Coils"/>
    </source>
</evidence>
<evidence type="ECO:0000256" key="4">
    <source>
        <dbReference type="ARBA" id="ARBA00022679"/>
    </source>
</evidence>
<feature type="domain" description="Histidine kinase" evidence="15">
    <location>
        <begin position="327"/>
        <end position="548"/>
    </location>
</feature>
<evidence type="ECO:0000256" key="3">
    <source>
        <dbReference type="ARBA" id="ARBA00022553"/>
    </source>
</evidence>
<evidence type="ECO:0000256" key="14">
    <source>
        <dbReference type="SAM" id="MobiDB-lite"/>
    </source>
</evidence>
<dbReference type="PRINTS" id="PR00344">
    <property type="entry name" value="BCTRLSENSOR"/>
</dbReference>
<keyword evidence="6" id="KW-0418">Kinase</keyword>
<dbReference type="InterPro" id="IPR036890">
    <property type="entry name" value="HATPase_C_sf"/>
</dbReference>
<comment type="subunit">
    <text evidence="9">At low DSF concentrations, interacts with RpfF.</text>
</comment>
<dbReference type="PROSITE" id="PS50109">
    <property type="entry name" value="HIS_KIN"/>
    <property type="match status" value="1"/>
</dbReference>
<evidence type="ECO:0000259" key="17">
    <source>
        <dbReference type="PROSITE" id="PS50112"/>
    </source>
</evidence>
<dbReference type="InterPro" id="IPR000700">
    <property type="entry name" value="PAS-assoc_C"/>
</dbReference>
<dbReference type="AlphaFoldDB" id="A0A418W3L0"/>
<evidence type="ECO:0000313" key="21">
    <source>
        <dbReference type="Proteomes" id="UP000283458"/>
    </source>
</evidence>
<feature type="coiled-coil region" evidence="13">
    <location>
        <begin position="300"/>
        <end position="327"/>
    </location>
</feature>
<dbReference type="FunFam" id="1.10.287.130:FF:000002">
    <property type="entry name" value="Two-component osmosensing histidine kinase"/>
    <property type="match status" value="1"/>
</dbReference>
<keyword evidence="3 12" id="KW-0597">Phosphoprotein</keyword>
<dbReference type="CDD" id="cd00082">
    <property type="entry name" value="HisKA"/>
    <property type="match status" value="1"/>
</dbReference>